<proteinExistence type="predicted"/>
<name>A0A6A5F5G4_PERFL</name>
<accession>A0A6A5F5G4</accession>
<sequence>MDLVQMPHTSQVPRHTPHILDSAAYSSAMRIRLIAYTGQRREGMECQYSRQDATFPRDIFKYCCREKDLKASLEAPFETFQLSVKSLRANTLISKRSSGSPAVGSALASGASFPAPCTPFHLTTV</sequence>
<reference evidence="1 2" key="1">
    <citation type="submission" date="2019-06" db="EMBL/GenBank/DDBJ databases">
        <title>A chromosome-scale genome assembly of the European perch, Perca fluviatilis.</title>
        <authorList>
            <person name="Roques C."/>
            <person name="Zahm M."/>
            <person name="Cabau C."/>
            <person name="Klopp C."/>
            <person name="Bouchez O."/>
            <person name="Donnadieu C."/>
            <person name="Kuhl H."/>
            <person name="Gislard M."/>
            <person name="Guendouz S."/>
            <person name="Journot L."/>
            <person name="Haffray P."/>
            <person name="Bestin A."/>
            <person name="Morvezen R."/>
            <person name="Feron R."/>
            <person name="Wen M."/>
            <person name="Jouanno E."/>
            <person name="Herpin A."/>
            <person name="Schartl M."/>
            <person name="Postlethwait J."/>
            <person name="Schaerlinger B."/>
            <person name="Chardard D."/>
            <person name="Lecocq T."/>
            <person name="Poncet C."/>
            <person name="Jaffrelo L."/>
            <person name="Lampietro C."/>
            <person name="Guiguen Y."/>
        </authorList>
    </citation>
    <scope>NUCLEOTIDE SEQUENCE [LARGE SCALE GENOMIC DNA]</scope>
    <source>
        <tissue evidence="1">Blood</tissue>
    </source>
</reference>
<dbReference type="AlphaFoldDB" id="A0A6A5F5G4"/>
<dbReference type="EMBL" id="VHII01000005">
    <property type="protein sequence ID" value="KAF1390076.1"/>
    <property type="molecule type" value="Genomic_DNA"/>
</dbReference>
<keyword evidence="2" id="KW-1185">Reference proteome</keyword>
<organism evidence="1 2">
    <name type="scientific">Perca fluviatilis</name>
    <name type="common">European perch</name>
    <dbReference type="NCBI Taxonomy" id="8168"/>
    <lineage>
        <taxon>Eukaryota</taxon>
        <taxon>Metazoa</taxon>
        <taxon>Chordata</taxon>
        <taxon>Craniata</taxon>
        <taxon>Vertebrata</taxon>
        <taxon>Euteleostomi</taxon>
        <taxon>Actinopterygii</taxon>
        <taxon>Neopterygii</taxon>
        <taxon>Teleostei</taxon>
        <taxon>Neoteleostei</taxon>
        <taxon>Acanthomorphata</taxon>
        <taxon>Eupercaria</taxon>
        <taxon>Perciformes</taxon>
        <taxon>Percoidei</taxon>
        <taxon>Percidae</taxon>
        <taxon>Percinae</taxon>
        <taxon>Perca</taxon>
    </lineage>
</organism>
<evidence type="ECO:0000313" key="1">
    <source>
        <dbReference type="EMBL" id="KAF1390076.1"/>
    </source>
</evidence>
<protein>
    <submittedName>
        <fullName evidence="1">Uncharacterized protein</fullName>
    </submittedName>
</protein>
<dbReference type="Proteomes" id="UP000465112">
    <property type="component" value="Chromosome 5"/>
</dbReference>
<comment type="caution">
    <text evidence="1">The sequence shown here is derived from an EMBL/GenBank/DDBJ whole genome shotgun (WGS) entry which is preliminary data.</text>
</comment>
<gene>
    <name evidence="1" type="ORF">PFLUV_G00054370</name>
</gene>
<evidence type="ECO:0000313" key="2">
    <source>
        <dbReference type="Proteomes" id="UP000465112"/>
    </source>
</evidence>